<dbReference type="EMBL" id="UASS01000038">
    <property type="protein sequence ID" value="SPX62432.1"/>
    <property type="molecule type" value="Genomic_DNA"/>
</dbReference>
<evidence type="ECO:0000256" key="1">
    <source>
        <dbReference type="SAM" id="Phobius"/>
    </source>
</evidence>
<dbReference type="Proteomes" id="UP000251942">
    <property type="component" value="Unassembled WGS sequence"/>
</dbReference>
<dbReference type="Proteomes" id="UP000054698">
    <property type="component" value="Unassembled WGS sequence"/>
</dbReference>
<feature type="transmembrane region" description="Helical" evidence="1">
    <location>
        <begin position="12"/>
        <end position="32"/>
    </location>
</feature>
<keyword evidence="4" id="KW-1185">Reference proteome</keyword>
<evidence type="ECO:0000313" key="2">
    <source>
        <dbReference type="EMBL" id="KTC96940.1"/>
    </source>
</evidence>
<organism evidence="2 4">
    <name type="scientific">Legionella feeleii</name>
    <dbReference type="NCBI Taxonomy" id="453"/>
    <lineage>
        <taxon>Bacteria</taxon>
        <taxon>Pseudomonadati</taxon>
        <taxon>Pseudomonadota</taxon>
        <taxon>Gammaproteobacteria</taxon>
        <taxon>Legionellales</taxon>
        <taxon>Legionellaceae</taxon>
        <taxon>Legionella</taxon>
    </lineage>
</organism>
<keyword evidence="1" id="KW-0472">Membrane</keyword>
<proteinExistence type="predicted"/>
<keyword evidence="1" id="KW-0812">Transmembrane</keyword>
<gene>
    <name evidence="2" type="ORF">Lfee_1852</name>
    <name evidence="3" type="ORF">NCTC12022_03191</name>
</gene>
<evidence type="ECO:0000313" key="4">
    <source>
        <dbReference type="Proteomes" id="UP000054698"/>
    </source>
</evidence>
<reference evidence="3 5" key="2">
    <citation type="submission" date="2018-06" db="EMBL/GenBank/DDBJ databases">
        <authorList>
            <consortium name="Pathogen Informatics"/>
            <person name="Doyle S."/>
        </authorList>
    </citation>
    <scope>NUCLEOTIDE SEQUENCE [LARGE SCALE GENOMIC DNA]</scope>
    <source>
        <strain evidence="3 5">NCTC12022</strain>
    </source>
</reference>
<dbReference type="RefSeq" id="WP_058446056.1">
    <property type="nucleotide sequence ID" value="NZ_CAAAHT010000050.1"/>
</dbReference>
<evidence type="ECO:0000313" key="5">
    <source>
        <dbReference type="Proteomes" id="UP000251942"/>
    </source>
</evidence>
<dbReference type="EMBL" id="LNYB01000080">
    <property type="protein sequence ID" value="KTC96940.1"/>
    <property type="molecule type" value="Genomic_DNA"/>
</dbReference>
<feature type="transmembrane region" description="Helical" evidence="1">
    <location>
        <begin position="185"/>
        <end position="205"/>
    </location>
</feature>
<protein>
    <recommendedName>
        <fullName evidence="6">DUF4239 domain-containing protein</fullName>
    </recommendedName>
</protein>
<keyword evidence="1" id="KW-1133">Transmembrane helix</keyword>
<dbReference type="Pfam" id="PF14023">
    <property type="entry name" value="Bestrophin-like"/>
    <property type="match status" value="1"/>
</dbReference>
<dbReference type="InterPro" id="IPR025333">
    <property type="entry name" value="DUF4239"/>
</dbReference>
<feature type="transmembrane region" description="Helical" evidence="1">
    <location>
        <begin position="212"/>
        <end position="232"/>
    </location>
</feature>
<dbReference type="STRING" id="453.Lfee_1852"/>
<accession>A0A0W0TMX8</accession>
<dbReference type="PATRIC" id="fig|453.4.peg.2033"/>
<dbReference type="OrthoDB" id="5638028at2"/>
<name>A0A0W0TMX8_9GAMM</name>
<evidence type="ECO:0008006" key="6">
    <source>
        <dbReference type="Google" id="ProtNLM"/>
    </source>
</evidence>
<reference evidence="2 4" key="1">
    <citation type="submission" date="2015-11" db="EMBL/GenBank/DDBJ databases">
        <title>Genomic analysis of 38 Legionella species identifies large and diverse effector repertoires.</title>
        <authorList>
            <person name="Burstein D."/>
            <person name="Amaro F."/>
            <person name="Zusman T."/>
            <person name="Lifshitz Z."/>
            <person name="Cohen O."/>
            <person name="Gilbert J.A."/>
            <person name="Pupko T."/>
            <person name="Shuman H.A."/>
            <person name="Segal G."/>
        </authorList>
    </citation>
    <scope>NUCLEOTIDE SEQUENCE [LARGE SCALE GENOMIC DNA]</scope>
    <source>
        <strain evidence="2 4">WO-44C</strain>
    </source>
</reference>
<dbReference type="AlphaFoldDB" id="A0A0W0TMX8"/>
<feature type="transmembrane region" description="Helical" evidence="1">
    <location>
        <begin position="44"/>
        <end position="69"/>
    </location>
</feature>
<sequence length="269" mass="31035">MLRSIVEHIHPSLIFVGWVCIFAATSSLFFYLKARFYKEEENQDIVRLVVNLITNFYSIFLGFIVFILWTDYTNARTVVIDETTKLYIIWKSSMDFPPATTQIIQNDLSQYLSTVINQEWPAMAKGHDSPQAEKTISQLYRSLLNYQPQTAILQSFYDKTVSALNEAIEYRNHRLSMLDISIPTAWYVMIIIGAFFIIIMSIFLCTTCKIHYFMHTLLCLFLGFYLTATTILKYPFSGFLTVSNQPFVKLLHSIQGHSMKTPALVVKPG</sequence>
<evidence type="ECO:0000313" key="3">
    <source>
        <dbReference type="EMBL" id="SPX62432.1"/>
    </source>
</evidence>